<feature type="domain" description="Right handed beta helix" evidence="1">
    <location>
        <begin position="87"/>
        <end position="235"/>
    </location>
</feature>
<dbReference type="RefSeq" id="WP_171653069.1">
    <property type="nucleotide sequence ID" value="NZ_WHOD01000065.1"/>
</dbReference>
<dbReference type="SUPFAM" id="SSF51126">
    <property type="entry name" value="Pectin lyase-like"/>
    <property type="match status" value="1"/>
</dbReference>
<evidence type="ECO:0000259" key="1">
    <source>
        <dbReference type="Pfam" id="PF13229"/>
    </source>
</evidence>
<gene>
    <name evidence="2" type="ORF">GC093_16725</name>
</gene>
<comment type="caution">
    <text evidence="2">The sequence shown here is derived from an EMBL/GenBank/DDBJ whole genome shotgun (WGS) entry which is preliminary data.</text>
</comment>
<reference evidence="2" key="1">
    <citation type="submission" date="2019-10" db="EMBL/GenBank/DDBJ databases">
        <title>Description of Paenibacillus glebae sp. nov.</title>
        <authorList>
            <person name="Carlier A."/>
            <person name="Qi S."/>
        </authorList>
    </citation>
    <scope>NUCLEOTIDE SEQUENCE</scope>
    <source>
        <strain evidence="2">LMG 31456</strain>
    </source>
</reference>
<evidence type="ECO:0000313" key="2">
    <source>
        <dbReference type="EMBL" id="NOU94852.1"/>
    </source>
</evidence>
<dbReference type="InterPro" id="IPR039448">
    <property type="entry name" value="Beta_helix"/>
</dbReference>
<dbReference type="InterPro" id="IPR012334">
    <property type="entry name" value="Pectin_lyas_fold"/>
</dbReference>
<organism evidence="2 3">
    <name type="scientific">Paenibacillus foliorum</name>
    <dbReference type="NCBI Taxonomy" id="2654974"/>
    <lineage>
        <taxon>Bacteria</taxon>
        <taxon>Bacillati</taxon>
        <taxon>Bacillota</taxon>
        <taxon>Bacilli</taxon>
        <taxon>Bacillales</taxon>
        <taxon>Paenibacillaceae</taxon>
        <taxon>Paenibacillus</taxon>
    </lineage>
</organism>
<dbReference type="Proteomes" id="UP000641588">
    <property type="component" value="Unassembled WGS sequence"/>
</dbReference>
<accession>A0A972K3E5</accession>
<dbReference type="Pfam" id="PF13229">
    <property type="entry name" value="Beta_helix"/>
    <property type="match status" value="1"/>
</dbReference>
<evidence type="ECO:0000313" key="3">
    <source>
        <dbReference type="Proteomes" id="UP000641588"/>
    </source>
</evidence>
<dbReference type="AlphaFoldDB" id="A0A972K3E5"/>
<dbReference type="SMART" id="SM00710">
    <property type="entry name" value="PbH1"/>
    <property type="match status" value="5"/>
</dbReference>
<proteinExistence type="predicted"/>
<dbReference type="InterPro" id="IPR006626">
    <property type="entry name" value="PbH1"/>
</dbReference>
<dbReference type="NCBIfam" id="TIGR03804">
    <property type="entry name" value="para_beta_helix"/>
    <property type="match status" value="1"/>
</dbReference>
<dbReference type="InterPro" id="IPR011050">
    <property type="entry name" value="Pectin_lyase_fold/virulence"/>
</dbReference>
<protein>
    <recommendedName>
        <fullName evidence="1">Right handed beta helix domain-containing protein</fullName>
    </recommendedName>
</protein>
<keyword evidence="3" id="KW-1185">Reference proteome</keyword>
<name>A0A972K3E5_9BACL</name>
<dbReference type="InterPro" id="IPR022441">
    <property type="entry name" value="Para_beta_helix_rpt-2"/>
</dbReference>
<dbReference type="EMBL" id="WHOD01000065">
    <property type="protein sequence ID" value="NOU94852.1"/>
    <property type="molecule type" value="Genomic_DNA"/>
</dbReference>
<dbReference type="Gene3D" id="2.160.20.10">
    <property type="entry name" value="Single-stranded right-handed beta-helix, Pectin lyase-like"/>
    <property type="match status" value="1"/>
</dbReference>
<sequence length="297" mass="32498">MAVIRVPLDQSTIQSGVNAAKTGDVVLVQKGIYKEVVHITNSFIRIVAEDRNEAILEGNSLLSNAFLLDHSTDVEISGFRIKNYALNGIFVHSGGHNRLLENLIESNGLHGISLASNSNFIWKNNVIQNSLGGIAIHGNDNFTVDNEISGNGSDGVAVFSGTHNTLLGNMVLRNTGSSGFSILGPSTLIYENELRSNHWGIVLYNEEDFANTGITDNNEAVNNTSKGITLFRNSTSATESHGELTSENKSVQYRNIVNELLERVQQTLDQVPDRQRTSQEASLMVIKLYFESLQPPL</sequence>